<organism evidence="2 3">
    <name type="scientific">Novosphingobium cyanobacteriorum</name>
    <dbReference type="NCBI Taxonomy" id="3024215"/>
    <lineage>
        <taxon>Bacteria</taxon>
        <taxon>Pseudomonadati</taxon>
        <taxon>Pseudomonadota</taxon>
        <taxon>Alphaproteobacteria</taxon>
        <taxon>Sphingomonadales</taxon>
        <taxon>Sphingomonadaceae</taxon>
        <taxon>Novosphingobium</taxon>
    </lineage>
</organism>
<protein>
    <submittedName>
        <fullName evidence="2">PepSY-associated TM helix domain-containing protein</fullName>
    </submittedName>
</protein>
<dbReference type="EMBL" id="JAROCY010000014">
    <property type="protein sequence ID" value="MDF8334467.1"/>
    <property type="molecule type" value="Genomic_DNA"/>
</dbReference>
<comment type="caution">
    <text evidence="2">The sequence shown here is derived from an EMBL/GenBank/DDBJ whole genome shotgun (WGS) entry which is preliminary data.</text>
</comment>
<dbReference type="Proteomes" id="UP001222770">
    <property type="component" value="Unassembled WGS sequence"/>
</dbReference>
<feature type="transmembrane region" description="Helical" evidence="1">
    <location>
        <begin position="194"/>
        <end position="213"/>
    </location>
</feature>
<feature type="transmembrane region" description="Helical" evidence="1">
    <location>
        <begin position="147"/>
        <end position="167"/>
    </location>
</feature>
<dbReference type="Pfam" id="PF03929">
    <property type="entry name" value="PepSY_TM"/>
    <property type="match status" value="1"/>
</dbReference>
<sequence length="373" mass="40590">MAVPIRRAAMRLHLWLGLWLGALFVLQGLTGSVLVWYVEIDALLHPQQASAGMATPAGWDRAIATLRRDHPAWTGPWRLEVTGRPGPIPARYYGKTSMDAGRFAPPMAWLSPDGARVLRRDRWGDHAMTWIYDLHYRLLLGPTAGTVLGYVSLALAVLLFTGLAAWWPKGSWKKALLFKRGAPPLRALRDWHKLAGLGGLPLLAMLAVTGAALELPKETGALLTTLLGRAPGVPVPESDVQADWSAPTIPPSKAAAAALAALPSARLAWIEAPGPGHTPYRLRLQLPGDPSRRFPHSWVLVDQHSGRVLSVADATRSGAQVTVLNWLHPLHDGSAGGMPLRAALVLAGLMPLALFTTGWLRWRRRKARVQNDH</sequence>
<evidence type="ECO:0000313" key="3">
    <source>
        <dbReference type="Proteomes" id="UP001222770"/>
    </source>
</evidence>
<evidence type="ECO:0000313" key="2">
    <source>
        <dbReference type="EMBL" id="MDF8334467.1"/>
    </source>
</evidence>
<dbReference type="PANTHER" id="PTHR34219">
    <property type="entry name" value="IRON-REGULATED INNER MEMBRANE PROTEIN-RELATED"/>
    <property type="match status" value="1"/>
</dbReference>
<feature type="transmembrane region" description="Helical" evidence="1">
    <location>
        <begin position="12"/>
        <end position="38"/>
    </location>
</feature>
<dbReference type="InterPro" id="IPR005625">
    <property type="entry name" value="PepSY-ass_TM"/>
</dbReference>
<feature type="transmembrane region" description="Helical" evidence="1">
    <location>
        <begin position="340"/>
        <end position="360"/>
    </location>
</feature>
<reference evidence="2 3" key="1">
    <citation type="submission" date="2023-03" db="EMBL/GenBank/DDBJ databases">
        <title>Novosphingobium cyanobacteriorum sp. nov., isolated from a eutrophic reservoir during the Microcystis bloom period.</title>
        <authorList>
            <person name="Kang M."/>
            <person name="Le V."/>
            <person name="Ko S.-R."/>
            <person name="Lee S.-A."/>
            <person name="Ahn C.-Y."/>
        </authorList>
    </citation>
    <scope>NUCLEOTIDE SEQUENCE [LARGE SCALE GENOMIC DNA]</scope>
    <source>
        <strain evidence="2 3">HBC54</strain>
    </source>
</reference>
<keyword evidence="3" id="KW-1185">Reference proteome</keyword>
<dbReference type="RefSeq" id="WP_277279164.1">
    <property type="nucleotide sequence ID" value="NZ_JAROCY010000014.1"/>
</dbReference>
<keyword evidence="1" id="KW-0812">Transmembrane</keyword>
<evidence type="ECO:0000256" key="1">
    <source>
        <dbReference type="SAM" id="Phobius"/>
    </source>
</evidence>
<gene>
    <name evidence="2" type="ORF">POM99_14765</name>
</gene>
<name>A0ABT6CKV5_9SPHN</name>
<keyword evidence="1" id="KW-1133">Transmembrane helix</keyword>
<proteinExistence type="predicted"/>
<keyword evidence="1" id="KW-0472">Membrane</keyword>
<accession>A0ABT6CKV5</accession>